<protein>
    <submittedName>
        <fullName evidence="2">Uncharacterized protein</fullName>
    </submittedName>
</protein>
<dbReference type="EMBL" id="CP144541">
    <property type="protein sequence ID" value="WVW80080.1"/>
    <property type="molecule type" value="Genomic_DNA"/>
</dbReference>
<feature type="compositionally biased region" description="Polar residues" evidence="1">
    <location>
        <begin position="26"/>
        <end position="54"/>
    </location>
</feature>
<organism evidence="2">
    <name type="scientific">Kwoniella bestiolae CBS 10118</name>
    <dbReference type="NCBI Taxonomy" id="1296100"/>
    <lineage>
        <taxon>Eukaryota</taxon>
        <taxon>Fungi</taxon>
        <taxon>Dikarya</taxon>
        <taxon>Basidiomycota</taxon>
        <taxon>Agaricomycotina</taxon>
        <taxon>Tremellomycetes</taxon>
        <taxon>Tremellales</taxon>
        <taxon>Cryptococcaceae</taxon>
        <taxon>Kwoniella</taxon>
    </lineage>
</organism>
<gene>
    <name evidence="2" type="ORF">I302_00738</name>
    <name evidence="3" type="ORF">I302_102053</name>
</gene>
<dbReference type="Proteomes" id="UP000092730">
    <property type="component" value="Chromosome 1"/>
</dbReference>
<reference evidence="3" key="4">
    <citation type="submission" date="2024-02" db="EMBL/GenBank/DDBJ databases">
        <title>Comparative genomics of Cryptococcus and Kwoniella reveals pathogenesis evolution and contrasting modes of karyotype evolution via chromosome fusion or intercentromeric recombination.</title>
        <authorList>
            <person name="Coelho M.A."/>
            <person name="David-Palma M."/>
            <person name="Shea T."/>
            <person name="Bowers K."/>
            <person name="McGinley-Smith S."/>
            <person name="Mohammad A.W."/>
            <person name="Gnirke A."/>
            <person name="Yurkov A.M."/>
            <person name="Nowrousian M."/>
            <person name="Sun S."/>
            <person name="Cuomo C.A."/>
            <person name="Heitman J."/>
        </authorList>
    </citation>
    <scope>NUCLEOTIDE SEQUENCE</scope>
    <source>
        <strain evidence="3">CBS 10118</strain>
    </source>
</reference>
<evidence type="ECO:0000313" key="2">
    <source>
        <dbReference type="EMBL" id="OCF29242.1"/>
    </source>
</evidence>
<accession>A0A1B9GDV6</accession>
<reference evidence="2" key="3">
    <citation type="submission" date="2014-01" db="EMBL/GenBank/DDBJ databases">
        <title>Evolution of pathogenesis and genome organization in the Tremellales.</title>
        <authorList>
            <person name="Cuomo C."/>
            <person name="Litvintseva A."/>
            <person name="Heitman J."/>
            <person name="Chen Y."/>
            <person name="Sun S."/>
            <person name="Springer D."/>
            <person name="Dromer F."/>
            <person name="Young S."/>
            <person name="Zeng Q."/>
            <person name="Chapman S."/>
            <person name="Gujja S."/>
            <person name="Saif S."/>
            <person name="Birren B."/>
        </authorList>
    </citation>
    <scope>NUCLEOTIDE SEQUENCE</scope>
    <source>
        <strain evidence="2">CBS 10118</strain>
    </source>
</reference>
<dbReference type="VEuPathDB" id="FungiDB:I302_00738"/>
<feature type="region of interest" description="Disordered" evidence="1">
    <location>
        <begin position="1"/>
        <end position="99"/>
    </location>
</feature>
<reference evidence="3" key="2">
    <citation type="submission" date="2013-07" db="EMBL/GenBank/DDBJ databases">
        <authorList>
            <consortium name="The Broad Institute Genome Sequencing Platform"/>
            <person name="Cuomo C."/>
            <person name="Litvintseva A."/>
            <person name="Chen Y."/>
            <person name="Heitman J."/>
            <person name="Sun S."/>
            <person name="Springer D."/>
            <person name="Dromer F."/>
            <person name="Young S.K."/>
            <person name="Zeng Q."/>
            <person name="Gargeya S."/>
            <person name="Fitzgerald M."/>
            <person name="Abouelleil A."/>
            <person name="Alvarado L."/>
            <person name="Berlin A.M."/>
            <person name="Chapman S.B."/>
            <person name="Dewar J."/>
            <person name="Goldberg J."/>
            <person name="Griggs A."/>
            <person name="Gujja S."/>
            <person name="Hansen M."/>
            <person name="Howarth C."/>
            <person name="Imamovic A."/>
            <person name="Larimer J."/>
            <person name="McCowan C."/>
            <person name="Murphy C."/>
            <person name="Pearson M."/>
            <person name="Priest M."/>
            <person name="Roberts A."/>
            <person name="Saif S."/>
            <person name="Shea T."/>
            <person name="Sykes S."/>
            <person name="Wortman J."/>
            <person name="Nusbaum C."/>
            <person name="Birren B."/>
        </authorList>
    </citation>
    <scope>NUCLEOTIDE SEQUENCE</scope>
    <source>
        <strain evidence="3">CBS 10118</strain>
    </source>
</reference>
<evidence type="ECO:0000313" key="3">
    <source>
        <dbReference type="EMBL" id="WVW80080.1"/>
    </source>
</evidence>
<evidence type="ECO:0000256" key="1">
    <source>
        <dbReference type="SAM" id="MobiDB-lite"/>
    </source>
</evidence>
<sequence>MSTRQVGSSPKVSHSEKADDRLVGQYRSTTTSYQLSFTPSPTRWSRASHGSTTGDDPIDWKSGGSIHTPSGKFIFNPDGTIKEYTPPKEEQRPLYDKTW</sequence>
<feature type="compositionally biased region" description="Basic and acidic residues" evidence="1">
    <location>
        <begin position="85"/>
        <end position="99"/>
    </location>
</feature>
<feature type="compositionally biased region" description="Polar residues" evidence="1">
    <location>
        <begin position="1"/>
        <end position="12"/>
    </location>
</feature>
<feature type="compositionally biased region" description="Basic and acidic residues" evidence="1">
    <location>
        <begin position="13"/>
        <end position="22"/>
    </location>
</feature>
<dbReference type="AlphaFoldDB" id="A0A1B9GDV6"/>
<dbReference type="RefSeq" id="XP_019050312.1">
    <property type="nucleotide sequence ID" value="XM_019187434.1"/>
</dbReference>
<dbReference type="GeneID" id="30205137"/>
<name>A0A1B9GDV6_9TREE</name>
<proteinExistence type="predicted"/>
<keyword evidence="4" id="KW-1185">Reference proteome</keyword>
<evidence type="ECO:0000313" key="4">
    <source>
        <dbReference type="Proteomes" id="UP000092730"/>
    </source>
</evidence>
<dbReference type="EMBL" id="KI894018">
    <property type="protein sequence ID" value="OCF29242.1"/>
    <property type="molecule type" value="Genomic_DNA"/>
</dbReference>
<reference evidence="2" key="1">
    <citation type="submission" date="2013-07" db="EMBL/GenBank/DDBJ databases">
        <title>The Genome Sequence of Cryptococcus bestiolae CBS10118.</title>
        <authorList>
            <consortium name="The Broad Institute Genome Sequencing Platform"/>
            <person name="Cuomo C."/>
            <person name="Litvintseva A."/>
            <person name="Chen Y."/>
            <person name="Heitman J."/>
            <person name="Sun S."/>
            <person name="Springer D."/>
            <person name="Dromer F."/>
            <person name="Young S.K."/>
            <person name="Zeng Q."/>
            <person name="Gargeya S."/>
            <person name="Fitzgerald M."/>
            <person name="Abouelleil A."/>
            <person name="Alvarado L."/>
            <person name="Berlin A.M."/>
            <person name="Chapman S.B."/>
            <person name="Dewar J."/>
            <person name="Goldberg J."/>
            <person name="Griggs A."/>
            <person name="Gujja S."/>
            <person name="Hansen M."/>
            <person name="Howarth C."/>
            <person name="Imamovic A."/>
            <person name="Larimer J."/>
            <person name="McCowan C."/>
            <person name="Murphy C."/>
            <person name="Pearson M."/>
            <person name="Priest M."/>
            <person name="Roberts A."/>
            <person name="Saif S."/>
            <person name="Shea T."/>
            <person name="Sykes S."/>
            <person name="Wortman J."/>
            <person name="Nusbaum C."/>
            <person name="Birren B."/>
        </authorList>
    </citation>
    <scope>NUCLEOTIDE SEQUENCE [LARGE SCALE GENOMIC DNA]</scope>
    <source>
        <strain evidence="2">CBS 10118</strain>
    </source>
</reference>
<dbReference type="KEGG" id="kbi:30205137"/>